<keyword evidence="3" id="KW-0963">Cytoplasm</keyword>
<dbReference type="Proteomes" id="UP000311919">
    <property type="component" value="Unassembled WGS sequence"/>
</dbReference>
<dbReference type="GO" id="GO:0097546">
    <property type="term" value="C:ciliary base"/>
    <property type="evidence" value="ECO:0007669"/>
    <property type="project" value="TreeGrafter"/>
</dbReference>
<dbReference type="EMBL" id="SKCS01000586">
    <property type="protein sequence ID" value="TNN05148.1"/>
    <property type="molecule type" value="Genomic_DNA"/>
</dbReference>
<evidence type="ECO:0000256" key="2">
    <source>
        <dbReference type="ARBA" id="ARBA00004245"/>
    </source>
</evidence>
<dbReference type="GO" id="GO:0005856">
    <property type="term" value="C:cytoskeleton"/>
    <property type="evidence" value="ECO:0007669"/>
    <property type="project" value="UniProtKB-SubCell"/>
</dbReference>
<comment type="similarity">
    <text evidence="6">Belongs to the CFAP144 family.</text>
</comment>
<organism evidence="7 8">
    <name type="scientific">Schistosoma japonicum</name>
    <name type="common">Blood fluke</name>
    <dbReference type="NCBI Taxonomy" id="6182"/>
    <lineage>
        <taxon>Eukaryota</taxon>
        <taxon>Metazoa</taxon>
        <taxon>Spiralia</taxon>
        <taxon>Lophotrochozoa</taxon>
        <taxon>Platyhelminthes</taxon>
        <taxon>Trematoda</taxon>
        <taxon>Digenea</taxon>
        <taxon>Strigeidida</taxon>
        <taxon>Schistosomatoidea</taxon>
        <taxon>Schistosomatidae</taxon>
        <taxon>Schistosoma</taxon>
    </lineage>
</organism>
<evidence type="ECO:0008006" key="9">
    <source>
        <dbReference type="Google" id="ProtNLM"/>
    </source>
</evidence>
<dbReference type="InterPro" id="IPR029214">
    <property type="entry name" value="CFAP144"/>
</dbReference>
<dbReference type="Pfam" id="PF14886">
    <property type="entry name" value="FAM183"/>
    <property type="match status" value="1"/>
</dbReference>
<evidence type="ECO:0000256" key="5">
    <source>
        <dbReference type="ARBA" id="ARBA00023273"/>
    </source>
</evidence>
<dbReference type="PANTHER" id="PTHR33865">
    <property type="entry name" value="PROTEIN FAM183B"/>
    <property type="match status" value="1"/>
</dbReference>
<dbReference type="AlphaFoldDB" id="A0A4Z2CLN8"/>
<sequence length="115" mass="13751">MSDNSNAKVLNYVHQAVIMNETIKKESRHRKIFTEYGINPFKKKHFAEVIRRGALEPSKRYIEPQTENQEYGWISQPLMVTDRFDSRFNHPKVACEITKFMDTFWKLNEQRKLNS</sequence>
<protein>
    <recommendedName>
        <fullName evidence="9">Protein FAM183A</fullName>
    </recommendedName>
</protein>
<comment type="caution">
    <text evidence="7">The sequence shown here is derived from an EMBL/GenBank/DDBJ whole genome shotgun (WGS) entry which is preliminary data.</text>
</comment>
<keyword evidence="5" id="KW-0966">Cell projection</keyword>
<accession>A0A4Z2CLN8</accession>
<evidence type="ECO:0000256" key="1">
    <source>
        <dbReference type="ARBA" id="ARBA00004138"/>
    </source>
</evidence>
<evidence type="ECO:0000256" key="3">
    <source>
        <dbReference type="ARBA" id="ARBA00022490"/>
    </source>
</evidence>
<keyword evidence="8" id="KW-1185">Reference proteome</keyword>
<keyword evidence="4" id="KW-0206">Cytoskeleton</keyword>
<comment type="subcellular location">
    <subcellularLocation>
        <location evidence="1">Cell projection</location>
        <location evidence="1">Cilium</location>
    </subcellularLocation>
    <subcellularLocation>
        <location evidence="2">Cytoplasm</location>
        <location evidence="2">Cytoskeleton</location>
    </subcellularLocation>
</comment>
<evidence type="ECO:0000313" key="7">
    <source>
        <dbReference type="EMBL" id="TNN05148.1"/>
    </source>
</evidence>
<dbReference type="OrthoDB" id="446290at2759"/>
<gene>
    <name evidence="7" type="ORF">EWB00_009624</name>
</gene>
<evidence type="ECO:0000313" key="8">
    <source>
        <dbReference type="Proteomes" id="UP000311919"/>
    </source>
</evidence>
<reference evidence="7 8" key="1">
    <citation type="submission" date="2019-03" db="EMBL/GenBank/DDBJ databases">
        <title>An improved genome assembly of the fluke Schistosoma japonicum.</title>
        <authorList>
            <person name="Hu W."/>
            <person name="Luo F."/>
            <person name="Yin M."/>
            <person name="Mo X."/>
            <person name="Sun C."/>
            <person name="Wu Q."/>
            <person name="Zhu B."/>
            <person name="Xiang M."/>
            <person name="Wang J."/>
            <person name="Wang Y."/>
            <person name="Zhang T."/>
            <person name="Xu B."/>
            <person name="Zheng H."/>
            <person name="Feng Z."/>
        </authorList>
    </citation>
    <scope>NUCLEOTIDE SEQUENCE [LARGE SCALE GENOMIC DNA]</scope>
    <source>
        <strain evidence="7">HuSjv2</strain>
        <tissue evidence="7">Worms</tissue>
    </source>
</reference>
<name>A0A4Z2CLN8_SCHJA</name>
<proteinExistence type="inferred from homology"/>
<evidence type="ECO:0000256" key="4">
    <source>
        <dbReference type="ARBA" id="ARBA00023212"/>
    </source>
</evidence>
<evidence type="ECO:0000256" key="6">
    <source>
        <dbReference type="ARBA" id="ARBA00034777"/>
    </source>
</evidence>
<dbReference type="PANTHER" id="PTHR33865:SF3">
    <property type="entry name" value="PROTEIN FAM183B"/>
    <property type="match status" value="1"/>
</dbReference>